<evidence type="ECO:0000313" key="11">
    <source>
        <dbReference type="Proteomes" id="UP000038045"/>
    </source>
</evidence>
<feature type="binding site" evidence="9">
    <location>
        <position position="269"/>
    </location>
    <ligand>
        <name>FMN</name>
        <dbReference type="ChEBI" id="CHEBI:58210"/>
    </ligand>
</feature>
<feature type="binding site" evidence="9">
    <location>
        <begin position="89"/>
        <end position="91"/>
    </location>
    <ligand>
        <name>FMN</name>
        <dbReference type="ChEBI" id="CHEBI:58210"/>
    </ligand>
</feature>
<sequence>MNSADSFSKKLICLKDIEEEALRKLPKTYGDYFKGGSDDEITLRRNIEAYKKLLIRPYCLRDVSKINTEVFINLGGKEYKYSHPIGVSPTAFHELAYVGGERLTVKACHKANIPVIFSTMGNVSVGDIRKEINGDCDLWFQLYVYKNRNITKELINNAKNAGFKAIVMTVDTPVVGKRRRDIKNSFKLPENVRLANLENISFLDDANKKKLGTTKLMEYSSEFFDHSLTWKDLKWLIDFSEIPVIVKGIMREDDAEKAIEAGAAAIMISNHGGRQLDTCISTIEALPSIARVVNKRIPIFIDGGVRNGSDIFKALYFGADMVFIGRPILYGLAIGGEDGIKYVIDILKEEFERTMKLAGCHSIEFIKNAKKLVIDKVEVSKI</sequence>
<evidence type="ECO:0000256" key="2">
    <source>
        <dbReference type="ARBA" id="ARBA00022630"/>
    </source>
</evidence>
<reference evidence="12" key="1">
    <citation type="submission" date="2017-02" db="UniProtKB">
        <authorList>
            <consortium name="WormBaseParasite"/>
        </authorList>
    </citation>
    <scope>IDENTIFICATION</scope>
</reference>
<dbReference type="InterPro" id="IPR012133">
    <property type="entry name" value="Alpha-hydoxy_acid_DH_FMN"/>
</dbReference>
<name>A0A0N4ZVZ4_PARTI</name>
<dbReference type="AlphaFoldDB" id="A0A0N4ZVZ4"/>
<feature type="binding site" evidence="9">
    <location>
        <position position="274"/>
    </location>
    <ligand>
        <name>glyoxylate</name>
        <dbReference type="ChEBI" id="CHEBI:36655"/>
    </ligand>
</feature>
<feature type="active site" description="Proton acceptor" evidence="8">
    <location>
        <position position="271"/>
    </location>
</feature>
<dbReference type="PROSITE" id="PS00557">
    <property type="entry name" value="FMN_HYDROXY_ACID_DH_1"/>
    <property type="match status" value="1"/>
</dbReference>
<evidence type="ECO:0000256" key="6">
    <source>
        <dbReference type="ARBA" id="ARBA00029325"/>
    </source>
</evidence>
<evidence type="ECO:0000256" key="7">
    <source>
        <dbReference type="ARBA" id="ARBA00029327"/>
    </source>
</evidence>
<keyword evidence="3 9" id="KW-0288">FMN</keyword>
<feature type="binding site" evidence="9">
    <location>
        <begin position="325"/>
        <end position="326"/>
    </location>
    <ligand>
        <name>FMN</name>
        <dbReference type="ChEBI" id="CHEBI:58210"/>
    </ligand>
</feature>
<evidence type="ECO:0000313" key="12">
    <source>
        <dbReference type="WBParaSite" id="PTRK_0001277600.1"/>
    </source>
</evidence>
<evidence type="ECO:0000259" key="10">
    <source>
        <dbReference type="PROSITE" id="PS51349"/>
    </source>
</evidence>
<dbReference type="CDD" id="cd02809">
    <property type="entry name" value="alpha_hydroxyacid_oxid_FMN"/>
    <property type="match status" value="1"/>
</dbReference>
<dbReference type="SUPFAM" id="SSF51395">
    <property type="entry name" value="FMN-linked oxidoreductases"/>
    <property type="match status" value="1"/>
</dbReference>
<keyword evidence="2 9" id="KW-0285">Flavoprotein</keyword>
<dbReference type="InterPro" id="IPR000262">
    <property type="entry name" value="FMN-dep_DH"/>
</dbReference>
<dbReference type="STRING" id="131310.A0A0N4ZVZ4"/>
<evidence type="ECO:0000256" key="4">
    <source>
        <dbReference type="ARBA" id="ARBA00023002"/>
    </source>
</evidence>
<organism evidence="11 12">
    <name type="scientific">Parastrongyloides trichosuri</name>
    <name type="common">Possum-specific nematode worm</name>
    <dbReference type="NCBI Taxonomy" id="131310"/>
    <lineage>
        <taxon>Eukaryota</taxon>
        <taxon>Metazoa</taxon>
        <taxon>Ecdysozoa</taxon>
        <taxon>Nematoda</taxon>
        <taxon>Chromadorea</taxon>
        <taxon>Rhabditida</taxon>
        <taxon>Tylenchina</taxon>
        <taxon>Panagrolaimomorpha</taxon>
        <taxon>Strongyloidoidea</taxon>
        <taxon>Strongyloididae</taxon>
        <taxon>Parastrongyloides</taxon>
    </lineage>
</organism>
<feature type="binding site" evidence="9">
    <location>
        <begin position="302"/>
        <end position="306"/>
    </location>
    <ligand>
        <name>FMN</name>
        <dbReference type="ChEBI" id="CHEBI:58210"/>
    </ligand>
</feature>
<feature type="binding site" evidence="9">
    <location>
        <position position="32"/>
    </location>
    <ligand>
        <name>glyoxylate</name>
        <dbReference type="ChEBI" id="CHEBI:36655"/>
    </ligand>
</feature>
<dbReference type="InterPro" id="IPR008259">
    <property type="entry name" value="FMN_hydac_DH_AS"/>
</dbReference>
<dbReference type="InterPro" id="IPR013785">
    <property type="entry name" value="Aldolase_TIM"/>
</dbReference>
<evidence type="ECO:0000256" key="8">
    <source>
        <dbReference type="PIRSR" id="PIRSR000138-1"/>
    </source>
</evidence>
<dbReference type="PROSITE" id="PS51349">
    <property type="entry name" value="FMN_HYDROXY_ACID_DH_2"/>
    <property type="match status" value="1"/>
</dbReference>
<comment type="catalytic activity">
    <reaction evidence="6">
        <text>a (2S)-2-hydroxycarboxylate + O2 = a 2-oxocarboxylate + H2O2</text>
        <dbReference type="Rhea" id="RHEA:16789"/>
        <dbReference type="ChEBI" id="CHEBI:15379"/>
        <dbReference type="ChEBI" id="CHEBI:16240"/>
        <dbReference type="ChEBI" id="CHEBI:35179"/>
        <dbReference type="ChEBI" id="CHEBI:58123"/>
        <dbReference type="EC" id="1.1.3.15"/>
    </reaction>
    <physiologicalReaction direction="left-to-right" evidence="6">
        <dbReference type="Rhea" id="RHEA:16790"/>
    </physiologicalReaction>
</comment>
<evidence type="ECO:0000256" key="9">
    <source>
        <dbReference type="PIRSR" id="PIRSR000138-2"/>
    </source>
</evidence>
<dbReference type="PANTHER" id="PTHR10578">
    <property type="entry name" value="S -2-HYDROXY-ACID OXIDASE-RELATED"/>
    <property type="match status" value="1"/>
</dbReference>
<dbReference type="PANTHER" id="PTHR10578:SF149">
    <property type="entry name" value="2-HYDROXYACID OXIDASE 2"/>
    <property type="match status" value="1"/>
</dbReference>
<dbReference type="GO" id="GO:0003973">
    <property type="term" value="F:(S)-2-hydroxy-acid oxidase activity"/>
    <property type="evidence" value="ECO:0007669"/>
    <property type="project" value="UniProtKB-EC"/>
</dbReference>
<protein>
    <submittedName>
        <fullName evidence="12">FMN hydroxy acid dehydrogenase domain-containing protein</fullName>
    </submittedName>
</protein>
<feature type="binding site" evidence="9">
    <location>
        <position position="178"/>
    </location>
    <ligand>
        <name>glyoxylate</name>
        <dbReference type="ChEBI" id="CHEBI:36655"/>
    </ligand>
</feature>
<evidence type="ECO:0000256" key="1">
    <source>
        <dbReference type="ARBA" id="ARBA00001917"/>
    </source>
</evidence>
<dbReference type="Proteomes" id="UP000038045">
    <property type="component" value="Unplaced"/>
</dbReference>
<proteinExistence type="inferred from homology"/>
<feature type="binding site" evidence="9">
    <location>
        <position position="247"/>
    </location>
    <ligand>
        <name>FMN</name>
        <dbReference type="ChEBI" id="CHEBI:58210"/>
    </ligand>
</feature>
<dbReference type="InterPro" id="IPR037396">
    <property type="entry name" value="FMN_HAD"/>
</dbReference>
<dbReference type="FunFam" id="3.20.20.70:FF:000029">
    <property type="entry name" value="L-lactate dehydrogenase"/>
    <property type="match status" value="1"/>
</dbReference>
<feature type="binding site" evidence="9">
    <location>
        <position position="118"/>
    </location>
    <ligand>
        <name>FMN</name>
        <dbReference type="ChEBI" id="CHEBI:58210"/>
    </ligand>
</feature>
<feature type="binding site" evidence="9">
    <location>
        <position position="169"/>
    </location>
    <ligand>
        <name>FMN</name>
        <dbReference type="ChEBI" id="CHEBI:58210"/>
    </ligand>
</feature>
<keyword evidence="4" id="KW-0560">Oxidoreductase</keyword>
<dbReference type="PIRSF" id="PIRSF000138">
    <property type="entry name" value="Al-hdrx_acd_dh"/>
    <property type="match status" value="1"/>
</dbReference>
<dbReference type="GO" id="GO:0001561">
    <property type="term" value="P:fatty acid alpha-oxidation"/>
    <property type="evidence" value="ECO:0007669"/>
    <property type="project" value="TreeGrafter"/>
</dbReference>
<feature type="domain" description="FMN hydroxy acid dehydrogenase" evidence="10">
    <location>
        <begin position="6"/>
        <end position="376"/>
    </location>
</feature>
<comment type="catalytic activity">
    <reaction evidence="7">
        <text>2-hydroxyoctanoate + O2 = 2-oxooctanoate + H2O2</text>
        <dbReference type="Rhea" id="RHEA:67940"/>
        <dbReference type="ChEBI" id="CHEBI:15379"/>
        <dbReference type="ChEBI" id="CHEBI:16240"/>
        <dbReference type="ChEBI" id="CHEBI:133514"/>
        <dbReference type="ChEBI" id="CHEBI:176689"/>
    </reaction>
    <physiologicalReaction direction="left-to-right" evidence="7">
        <dbReference type="Rhea" id="RHEA:67941"/>
    </physiologicalReaction>
</comment>
<dbReference type="GO" id="GO:0005782">
    <property type="term" value="C:peroxisomal matrix"/>
    <property type="evidence" value="ECO:0007669"/>
    <property type="project" value="TreeGrafter"/>
</dbReference>
<evidence type="ECO:0000256" key="5">
    <source>
        <dbReference type="ARBA" id="ARBA00024042"/>
    </source>
</evidence>
<dbReference type="Gene3D" id="3.20.20.70">
    <property type="entry name" value="Aldolase class I"/>
    <property type="match status" value="1"/>
</dbReference>
<feature type="binding site" evidence="9">
    <location>
        <position position="143"/>
    </location>
    <ligand>
        <name>glyoxylate</name>
        <dbReference type="ChEBI" id="CHEBI:36655"/>
    </ligand>
</feature>
<evidence type="ECO:0000256" key="3">
    <source>
        <dbReference type="ARBA" id="ARBA00022643"/>
    </source>
</evidence>
<feature type="binding site" evidence="9">
    <location>
        <position position="271"/>
    </location>
    <ligand>
        <name>glyoxylate</name>
        <dbReference type="ChEBI" id="CHEBI:36655"/>
    </ligand>
</feature>
<feature type="binding site" evidence="9">
    <location>
        <position position="141"/>
    </location>
    <ligand>
        <name>FMN</name>
        <dbReference type="ChEBI" id="CHEBI:58210"/>
    </ligand>
</feature>
<comment type="similarity">
    <text evidence="5">Belongs to the FMN-dependent alpha-hydroxy acid dehydrogenase family.</text>
</comment>
<dbReference type="WBParaSite" id="PTRK_0001277600.1">
    <property type="protein sequence ID" value="PTRK_0001277600.1"/>
    <property type="gene ID" value="PTRK_0001277600"/>
</dbReference>
<dbReference type="Pfam" id="PF01070">
    <property type="entry name" value="FMN_dh"/>
    <property type="match status" value="1"/>
</dbReference>
<comment type="cofactor">
    <cofactor evidence="1">
        <name>FMN</name>
        <dbReference type="ChEBI" id="CHEBI:58210"/>
    </cofactor>
</comment>
<keyword evidence="11" id="KW-1185">Reference proteome</keyword>
<dbReference type="GO" id="GO:0010181">
    <property type="term" value="F:FMN binding"/>
    <property type="evidence" value="ECO:0007669"/>
    <property type="project" value="InterPro"/>
</dbReference>
<accession>A0A0N4ZVZ4</accession>